<evidence type="ECO:0000259" key="18">
    <source>
        <dbReference type="PROSITE" id="PS51462"/>
    </source>
</evidence>
<evidence type="ECO:0000256" key="7">
    <source>
        <dbReference type="ARBA" id="ARBA00022553"/>
    </source>
</evidence>
<gene>
    <name evidence="19" type="ORF">CALMAC_LOCUS19894</name>
</gene>
<keyword evidence="8" id="KW-0479">Metal-binding</keyword>
<comment type="cofactor">
    <cofactor evidence="2">
        <name>Mg(2+)</name>
        <dbReference type="ChEBI" id="CHEBI:18420"/>
    </cofactor>
</comment>
<keyword evidence="6" id="KW-0963">Cytoplasm</keyword>
<dbReference type="GO" id="GO:0000932">
    <property type="term" value="C:P-body"/>
    <property type="evidence" value="ECO:0007669"/>
    <property type="project" value="UniProtKB-SubCell"/>
</dbReference>
<evidence type="ECO:0000256" key="17">
    <source>
        <dbReference type="SAM" id="MobiDB-lite"/>
    </source>
</evidence>
<keyword evidence="9" id="KW-0378">Hydrolase</keyword>
<dbReference type="Pfam" id="PF05026">
    <property type="entry name" value="DCP2"/>
    <property type="match status" value="1"/>
</dbReference>
<accession>A0A653DSA6</accession>
<comment type="catalytic activity">
    <reaction evidence="13">
        <text>a 5'-end (N(7)-methyl 5'-triphosphoguanosine)-ribonucleoside in mRNA + H2O = N(7)-methyl-GDP + a 5'-end phospho-ribonucleoside in mRNA + 2 H(+)</text>
        <dbReference type="Rhea" id="RHEA:67484"/>
        <dbReference type="Rhea" id="RHEA-COMP:15692"/>
        <dbReference type="Rhea" id="RHEA-COMP:17167"/>
        <dbReference type="ChEBI" id="CHEBI:15377"/>
        <dbReference type="ChEBI" id="CHEBI:15378"/>
        <dbReference type="ChEBI" id="CHEBI:63714"/>
        <dbReference type="ChEBI" id="CHEBI:138282"/>
        <dbReference type="ChEBI" id="CHEBI:156461"/>
        <dbReference type="EC" id="3.6.1.62"/>
    </reaction>
    <physiologicalReaction direction="left-to-right" evidence="13">
        <dbReference type="Rhea" id="RHEA:67485"/>
    </physiologicalReaction>
</comment>
<dbReference type="InterPro" id="IPR015797">
    <property type="entry name" value="NUDIX_hydrolase-like_dom_sf"/>
</dbReference>
<feature type="compositionally biased region" description="Basic residues" evidence="17">
    <location>
        <begin position="290"/>
        <end position="305"/>
    </location>
</feature>
<dbReference type="GO" id="GO:0003723">
    <property type="term" value="F:RNA binding"/>
    <property type="evidence" value="ECO:0007669"/>
    <property type="project" value="UniProtKB-KW"/>
</dbReference>
<dbReference type="FunFam" id="3.90.79.10:FF:000003">
    <property type="entry name" value="M7GpppN-mRNA hydrolase isoform 2"/>
    <property type="match status" value="1"/>
</dbReference>
<dbReference type="SUPFAM" id="SSF55811">
    <property type="entry name" value="Nudix"/>
    <property type="match status" value="1"/>
</dbReference>
<evidence type="ECO:0000256" key="14">
    <source>
        <dbReference type="ARBA" id="ARBA00060003"/>
    </source>
</evidence>
<feature type="compositionally biased region" description="Polar residues" evidence="17">
    <location>
        <begin position="273"/>
        <end position="282"/>
    </location>
</feature>
<dbReference type="Proteomes" id="UP000410492">
    <property type="component" value="Unassembled WGS sequence"/>
</dbReference>
<evidence type="ECO:0000256" key="12">
    <source>
        <dbReference type="ARBA" id="ARBA00023242"/>
    </source>
</evidence>
<dbReference type="CDD" id="cd03672">
    <property type="entry name" value="NUDIX_Dcp2p_Nudt20"/>
    <property type="match status" value="1"/>
</dbReference>
<dbReference type="GO" id="GO:0000184">
    <property type="term" value="P:nuclear-transcribed mRNA catabolic process, nonsense-mediated decay"/>
    <property type="evidence" value="ECO:0007669"/>
    <property type="project" value="InterPro"/>
</dbReference>
<keyword evidence="7" id="KW-0597">Phosphoprotein</keyword>
<dbReference type="PANTHER" id="PTHR23114:SF17">
    <property type="entry name" value="M7GPPPN-MRNA HYDROLASE"/>
    <property type="match status" value="1"/>
</dbReference>
<evidence type="ECO:0000256" key="13">
    <source>
        <dbReference type="ARBA" id="ARBA00047661"/>
    </source>
</evidence>
<dbReference type="Gene3D" id="1.10.10.1050">
    <property type="entry name" value="Dcp2, box A domain"/>
    <property type="match status" value="1"/>
</dbReference>
<comment type="subcellular location">
    <subcellularLocation>
        <location evidence="4">Cytoplasm</location>
        <location evidence="4">P-body</location>
    </subcellularLocation>
    <subcellularLocation>
        <location evidence="3">Nucleus</location>
    </subcellularLocation>
</comment>
<dbReference type="InterPro" id="IPR020084">
    <property type="entry name" value="NUDIX_hydrolase_CS"/>
</dbReference>
<comment type="cofactor">
    <cofactor evidence="1">
        <name>Mn(2+)</name>
        <dbReference type="ChEBI" id="CHEBI:29035"/>
    </cofactor>
</comment>
<evidence type="ECO:0000256" key="2">
    <source>
        <dbReference type="ARBA" id="ARBA00001946"/>
    </source>
</evidence>
<dbReference type="PROSITE" id="PS51462">
    <property type="entry name" value="NUDIX"/>
    <property type="match status" value="1"/>
</dbReference>
<dbReference type="FunFam" id="1.10.10.1050:FF:000001">
    <property type="entry name" value="M7GpppN-mRNA hydrolase isoform 2"/>
    <property type="match status" value="1"/>
</dbReference>
<dbReference type="SMART" id="SM01125">
    <property type="entry name" value="DCP2"/>
    <property type="match status" value="1"/>
</dbReference>
<keyword evidence="20" id="KW-1185">Reference proteome</keyword>
<evidence type="ECO:0000256" key="4">
    <source>
        <dbReference type="ARBA" id="ARBA00004201"/>
    </source>
</evidence>
<dbReference type="PANTHER" id="PTHR23114">
    <property type="entry name" value="M7GPPPN-MRNA HYDROLASE"/>
    <property type="match status" value="1"/>
</dbReference>
<evidence type="ECO:0000256" key="9">
    <source>
        <dbReference type="ARBA" id="ARBA00022801"/>
    </source>
</evidence>
<reference evidence="19 20" key="1">
    <citation type="submission" date="2019-01" db="EMBL/GenBank/DDBJ databases">
        <authorList>
            <person name="Sayadi A."/>
        </authorList>
    </citation>
    <scope>NUCLEOTIDE SEQUENCE [LARGE SCALE GENOMIC DNA]</scope>
</reference>
<comment type="function">
    <text evidence="14">Decapping metalloenzyme that catalyzes the cleavage of the cap structure on mRNAs. Removes the 7-methyl guanine cap structure from mRNA molecules, yielding a 5'-phosphorylated mRNA fragment and 7m-GDP. Necessary for the degradation of mRNAs, both in normal mRNA turnover and in nonsense-mediated mRNA decay. Plays a role in replication-dependent histone mRNA degradation. Has higher activity towards mRNAs that lack a poly(A) tail. Has no activity towards a cap structure lacking an RNA moiety. The presence of a N(6)-methyladenosine methylation at the second transcribed position of mRNAs (N(6),2'-O-dimethyladenosine cap; m6A(m)) provides resistance to DCP2-mediated decapping. Blocks autophagy in nutrient-rich conditions by repressing the expression of ATG-related genes through degradation of their transcripts.</text>
</comment>
<evidence type="ECO:0000256" key="1">
    <source>
        <dbReference type="ARBA" id="ARBA00001936"/>
    </source>
</evidence>
<dbReference type="GO" id="GO:0005634">
    <property type="term" value="C:nucleus"/>
    <property type="evidence" value="ECO:0007669"/>
    <property type="project" value="UniProtKB-SubCell"/>
</dbReference>
<evidence type="ECO:0000256" key="3">
    <source>
        <dbReference type="ARBA" id="ARBA00004123"/>
    </source>
</evidence>
<dbReference type="SUPFAM" id="SSF140586">
    <property type="entry name" value="Dcp2 domain-like"/>
    <property type="match status" value="1"/>
</dbReference>
<dbReference type="OrthoDB" id="18996at2759"/>
<dbReference type="InterPro" id="IPR036189">
    <property type="entry name" value="DCP2_BoxA_sf"/>
</dbReference>
<sequence>MGEVQDVLTRTVEHSIPIDILNDLLTRFIIYVPESAKQNLIRICFQIELAHWFYLDFYVGNDSRLKACSIYEFAAHVFQHVPCLKSESHKLDQILKEWKDYKQSVPTYGAIILSENMSHVLLVQSYWAKSSWGFPKGKVNEEEDPAHCAVREVLEETGFDISGHIDPDDFLEATINDQLVRLYIIRNVPMTTKFNPKTRCEIKSCSWFAVADLPNNKKDSTSKTKMGVGANSFFMVMPFVKRLKQICNGTSGRRGRHKSASVCEGEMAVTASRQKVKSSTQRAETEDIRHIKKRQPQDRKHHSKRQLFTEDKRIDAQFCAPSWLNFKFDKIAIMECMP</sequence>
<dbReference type="InterPro" id="IPR007722">
    <property type="entry name" value="DCP2_BoxA"/>
</dbReference>
<evidence type="ECO:0000256" key="8">
    <source>
        <dbReference type="ARBA" id="ARBA00022723"/>
    </source>
</evidence>
<dbReference type="GO" id="GO:0000290">
    <property type="term" value="P:deadenylation-dependent decapping of nuclear-transcribed mRNA"/>
    <property type="evidence" value="ECO:0007669"/>
    <property type="project" value="InterPro"/>
</dbReference>
<dbReference type="GO" id="GO:0030145">
    <property type="term" value="F:manganese ion binding"/>
    <property type="evidence" value="ECO:0007669"/>
    <property type="project" value="InterPro"/>
</dbReference>
<keyword evidence="12" id="KW-0539">Nucleus</keyword>
<evidence type="ECO:0000256" key="5">
    <source>
        <dbReference type="ARBA" id="ARBA00005279"/>
    </source>
</evidence>
<evidence type="ECO:0000313" key="19">
    <source>
        <dbReference type="EMBL" id="VEN62912.1"/>
    </source>
</evidence>
<evidence type="ECO:0000256" key="6">
    <source>
        <dbReference type="ARBA" id="ARBA00022490"/>
    </source>
</evidence>
<dbReference type="PROSITE" id="PS00893">
    <property type="entry name" value="NUDIX_BOX"/>
    <property type="match status" value="1"/>
</dbReference>
<name>A0A653DSA6_CALMS</name>
<evidence type="ECO:0000256" key="10">
    <source>
        <dbReference type="ARBA" id="ARBA00022884"/>
    </source>
</evidence>
<dbReference type="EMBL" id="CAACVG010014239">
    <property type="protein sequence ID" value="VEN62912.1"/>
    <property type="molecule type" value="Genomic_DNA"/>
</dbReference>
<evidence type="ECO:0000256" key="16">
    <source>
        <dbReference type="ARBA" id="ARBA00078183"/>
    </source>
</evidence>
<proteinExistence type="inferred from homology"/>
<dbReference type="Gene3D" id="3.90.79.10">
    <property type="entry name" value="Nucleoside Triphosphate Pyrophosphohydrolase"/>
    <property type="match status" value="1"/>
</dbReference>
<dbReference type="InterPro" id="IPR000086">
    <property type="entry name" value="NUDIX_hydrolase_dom"/>
</dbReference>
<organism evidence="19 20">
    <name type="scientific">Callosobruchus maculatus</name>
    <name type="common">Southern cowpea weevil</name>
    <name type="synonym">Pulse bruchid</name>
    <dbReference type="NCBI Taxonomy" id="64391"/>
    <lineage>
        <taxon>Eukaryota</taxon>
        <taxon>Metazoa</taxon>
        <taxon>Ecdysozoa</taxon>
        <taxon>Arthropoda</taxon>
        <taxon>Hexapoda</taxon>
        <taxon>Insecta</taxon>
        <taxon>Pterygota</taxon>
        <taxon>Neoptera</taxon>
        <taxon>Endopterygota</taxon>
        <taxon>Coleoptera</taxon>
        <taxon>Polyphaga</taxon>
        <taxon>Cucujiformia</taxon>
        <taxon>Chrysomeloidea</taxon>
        <taxon>Chrysomelidae</taxon>
        <taxon>Bruchinae</taxon>
        <taxon>Bruchini</taxon>
        <taxon>Callosobruchus</taxon>
    </lineage>
</organism>
<evidence type="ECO:0000256" key="15">
    <source>
        <dbReference type="ARBA" id="ARBA00068566"/>
    </source>
</evidence>
<feature type="region of interest" description="Disordered" evidence="17">
    <location>
        <begin position="273"/>
        <end position="307"/>
    </location>
</feature>
<evidence type="ECO:0000313" key="20">
    <source>
        <dbReference type="Proteomes" id="UP000410492"/>
    </source>
</evidence>
<dbReference type="GO" id="GO:0140933">
    <property type="term" value="F:5'-(N(7)-methylguanosine 5'-triphospho)-[mRNA] hydrolase activity"/>
    <property type="evidence" value="ECO:0007669"/>
    <property type="project" value="UniProtKB-EC"/>
</dbReference>
<protein>
    <recommendedName>
        <fullName evidence="15">m7GpppN-mRNA hydrolase</fullName>
    </recommendedName>
    <alternativeName>
        <fullName evidence="16">mRNA-decapping enzyme 2</fullName>
    </alternativeName>
</protein>
<keyword evidence="11" id="KW-0464">Manganese</keyword>
<comment type="similarity">
    <text evidence="5">Belongs to the Nudix hydrolase family. DCP2 subfamily.</text>
</comment>
<keyword evidence="10" id="KW-0694">RNA-binding</keyword>
<evidence type="ECO:0000256" key="11">
    <source>
        <dbReference type="ARBA" id="ARBA00023211"/>
    </source>
</evidence>
<feature type="domain" description="Nudix hydrolase" evidence="18">
    <location>
        <begin position="103"/>
        <end position="234"/>
    </location>
</feature>
<dbReference type="AlphaFoldDB" id="A0A653DSA6"/>
<dbReference type="InterPro" id="IPR044099">
    <property type="entry name" value="Dcp2_NUDIX"/>
</dbReference>
<dbReference type="Pfam" id="PF00293">
    <property type="entry name" value="NUDIX"/>
    <property type="match status" value="1"/>
</dbReference>